<dbReference type="SUPFAM" id="SSF50916">
    <property type="entry name" value="Rap30/74 interaction domains"/>
    <property type="match status" value="1"/>
</dbReference>
<dbReference type="CDD" id="cd07980">
    <property type="entry name" value="TFIIF_beta"/>
    <property type="match status" value="1"/>
</dbReference>
<dbReference type="GeneID" id="70293889"/>
<accession>A0A9P8CS61</accession>
<feature type="region of interest" description="Disordered" evidence="10">
    <location>
        <begin position="1"/>
        <end position="25"/>
    </location>
</feature>
<evidence type="ECO:0000256" key="1">
    <source>
        <dbReference type="ARBA" id="ARBA00004123"/>
    </source>
</evidence>
<evidence type="ECO:0000256" key="3">
    <source>
        <dbReference type="ARBA" id="ARBA00021453"/>
    </source>
</evidence>
<evidence type="ECO:0000256" key="8">
    <source>
        <dbReference type="ARBA" id="ARBA00081473"/>
    </source>
</evidence>
<dbReference type="AlphaFoldDB" id="A0A9P8CS61"/>
<evidence type="ECO:0000256" key="10">
    <source>
        <dbReference type="SAM" id="MobiDB-lite"/>
    </source>
</evidence>
<dbReference type="PANTHER" id="PTHR10445">
    <property type="entry name" value="GENERAL TRANSCRIPTION FACTOR IIF SUBUNIT 2"/>
    <property type="match status" value="1"/>
</dbReference>
<dbReference type="RefSeq" id="XP_046120976.1">
    <property type="nucleotide sequence ID" value="XM_046262986.1"/>
</dbReference>
<feature type="domain" description="TFIIF beta subunit HTH" evidence="11">
    <location>
        <begin position="273"/>
        <end position="336"/>
    </location>
</feature>
<evidence type="ECO:0000256" key="6">
    <source>
        <dbReference type="ARBA" id="ARBA00023163"/>
    </source>
</evidence>
<keyword evidence="7" id="KW-0539">Nucleus</keyword>
<feature type="domain" description="TFIIF beta subunit N-terminal" evidence="12">
    <location>
        <begin position="47"/>
        <end position="205"/>
    </location>
</feature>
<evidence type="ECO:0000313" key="13">
    <source>
        <dbReference type="EMBL" id="KAG9257052.1"/>
    </source>
</evidence>
<dbReference type="GO" id="GO:0006367">
    <property type="term" value="P:transcription initiation at RNA polymerase II promoter"/>
    <property type="evidence" value="ECO:0007669"/>
    <property type="project" value="InterPro"/>
</dbReference>
<protein>
    <recommendedName>
        <fullName evidence="3">Transcription initiation factor IIF subunit beta</fullName>
    </recommendedName>
    <alternativeName>
        <fullName evidence="9">TFIIF medium subunit</fullName>
    </alternativeName>
    <alternativeName>
        <fullName evidence="8">TFIIF-beta</fullName>
    </alternativeName>
</protein>
<evidence type="ECO:0000256" key="7">
    <source>
        <dbReference type="ARBA" id="ARBA00023242"/>
    </source>
</evidence>
<name>A0A9P8CS61_9HYPO</name>
<evidence type="ECO:0000259" key="11">
    <source>
        <dbReference type="Pfam" id="PF02270"/>
    </source>
</evidence>
<keyword evidence="6" id="KW-0804">Transcription</keyword>
<dbReference type="PANTHER" id="PTHR10445:SF0">
    <property type="entry name" value="GENERAL TRANSCRIPTION FACTOR IIF SUBUNIT 2"/>
    <property type="match status" value="1"/>
</dbReference>
<dbReference type="InterPro" id="IPR036388">
    <property type="entry name" value="WH-like_DNA-bd_sf"/>
</dbReference>
<comment type="similarity">
    <text evidence="2">Belongs to the TFIIF beta subunit family.</text>
</comment>
<dbReference type="InterPro" id="IPR011039">
    <property type="entry name" value="TFIIF_interaction"/>
</dbReference>
<comment type="subcellular location">
    <subcellularLocation>
        <location evidence="1">Nucleus</location>
    </subcellularLocation>
</comment>
<dbReference type="OrthoDB" id="26094at2759"/>
<keyword evidence="5" id="KW-0238">DNA-binding</keyword>
<dbReference type="FunFam" id="1.10.10.10:FF:000035">
    <property type="entry name" value="General transcription factor IIF subunit 2"/>
    <property type="match status" value="1"/>
</dbReference>
<keyword evidence="4" id="KW-0805">Transcription regulation</keyword>
<gene>
    <name evidence="13" type="ORF">F5Z01DRAFT_647513</name>
</gene>
<feature type="region of interest" description="Disordered" evidence="10">
    <location>
        <begin position="341"/>
        <end position="367"/>
    </location>
</feature>
<dbReference type="InterPro" id="IPR003196">
    <property type="entry name" value="TFIIF_beta"/>
</dbReference>
<dbReference type="InterPro" id="IPR036390">
    <property type="entry name" value="WH_DNA-bd_sf"/>
</dbReference>
<reference evidence="13" key="1">
    <citation type="journal article" date="2021" name="IMA Fungus">
        <title>Genomic characterization of three marine fungi, including Emericellopsis atlantica sp. nov. with signatures of a generalist lifestyle and marine biomass degradation.</title>
        <authorList>
            <person name="Hagestad O.C."/>
            <person name="Hou L."/>
            <person name="Andersen J.H."/>
            <person name="Hansen E.H."/>
            <person name="Altermark B."/>
            <person name="Li C."/>
            <person name="Kuhnert E."/>
            <person name="Cox R.J."/>
            <person name="Crous P.W."/>
            <person name="Spatafora J.W."/>
            <person name="Lail K."/>
            <person name="Amirebrahimi M."/>
            <person name="Lipzen A."/>
            <person name="Pangilinan J."/>
            <person name="Andreopoulos W."/>
            <person name="Hayes R.D."/>
            <person name="Ng V."/>
            <person name="Grigoriev I.V."/>
            <person name="Jackson S.A."/>
            <person name="Sutton T.D.S."/>
            <person name="Dobson A.D.W."/>
            <person name="Rama T."/>
        </authorList>
    </citation>
    <scope>NUCLEOTIDE SEQUENCE</scope>
    <source>
        <strain evidence="13">TS7</strain>
    </source>
</reference>
<evidence type="ECO:0000313" key="14">
    <source>
        <dbReference type="Proteomes" id="UP000887229"/>
    </source>
</evidence>
<dbReference type="InterPro" id="IPR040504">
    <property type="entry name" value="TFIIF_beta_N"/>
</dbReference>
<comment type="caution">
    <text evidence="13">The sequence shown here is derived from an EMBL/GenBank/DDBJ whole genome shotgun (WGS) entry which is preliminary data.</text>
</comment>
<dbReference type="InterPro" id="IPR040450">
    <property type="entry name" value="TFIIF_beta_HTH"/>
</dbReference>
<dbReference type="EMBL" id="MU251246">
    <property type="protein sequence ID" value="KAG9257052.1"/>
    <property type="molecule type" value="Genomic_DNA"/>
</dbReference>
<dbReference type="Gene3D" id="1.10.10.10">
    <property type="entry name" value="Winged helix-like DNA-binding domain superfamily/Winged helix DNA-binding domain"/>
    <property type="match status" value="1"/>
</dbReference>
<dbReference type="Proteomes" id="UP000887229">
    <property type="component" value="Unassembled WGS sequence"/>
</dbReference>
<dbReference type="Pfam" id="PF02270">
    <property type="entry name" value="TFIIF_beta"/>
    <property type="match status" value="1"/>
</dbReference>
<dbReference type="Pfam" id="PF17683">
    <property type="entry name" value="TFIIF_beta_N"/>
    <property type="match status" value="1"/>
</dbReference>
<keyword evidence="14" id="KW-1185">Reference proteome</keyword>
<evidence type="ECO:0000256" key="9">
    <source>
        <dbReference type="ARBA" id="ARBA00081863"/>
    </source>
</evidence>
<sequence>MADTTAAIKAEATEDMPDRLGTPDEEDLYEDAGDLEFFDANSASQLNQMYLARLPKYVWEKWEKMLERLGDDDEIQIATMRLWYDKNDASQGTKPVTRMLLNDRIPEHQGIPLEYKMDIKNNDKELENHFLFSEEDLPGFKAKNKARAAALKKGIPAHILNKPRDGAVEKPAFDRRNRYQPFYRKAIPKKTKIAGKFKFDCRIEPLNKAEENKMIMRQLHELEKPKKGIKVISGSEAATFRTGPSGGNMWNNNFVKGAVPTVKQKKGPTIKAARLPKNELLDLLFQNFNQYQYHSMKSLRQRTQQPEAWLREVLEEIAVLIKAGPFANRYKLIDSYADRGTTQGNVAEEANDEDEEEEEEMEDVIPS</sequence>
<evidence type="ECO:0000256" key="5">
    <source>
        <dbReference type="ARBA" id="ARBA00023125"/>
    </source>
</evidence>
<evidence type="ECO:0000256" key="4">
    <source>
        <dbReference type="ARBA" id="ARBA00023015"/>
    </source>
</evidence>
<dbReference type="GO" id="GO:0003677">
    <property type="term" value="F:DNA binding"/>
    <property type="evidence" value="ECO:0007669"/>
    <property type="project" value="UniProtKB-KW"/>
</dbReference>
<proteinExistence type="inferred from homology"/>
<dbReference type="GO" id="GO:0005674">
    <property type="term" value="C:transcription factor TFIIF complex"/>
    <property type="evidence" value="ECO:0007669"/>
    <property type="project" value="InterPro"/>
</dbReference>
<organism evidence="13 14">
    <name type="scientific">Emericellopsis atlantica</name>
    <dbReference type="NCBI Taxonomy" id="2614577"/>
    <lineage>
        <taxon>Eukaryota</taxon>
        <taxon>Fungi</taxon>
        <taxon>Dikarya</taxon>
        <taxon>Ascomycota</taxon>
        <taxon>Pezizomycotina</taxon>
        <taxon>Sordariomycetes</taxon>
        <taxon>Hypocreomycetidae</taxon>
        <taxon>Hypocreales</taxon>
        <taxon>Bionectriaceae</taxon>
        <taxon>Emericellopsis</taxon>
    </lineage>
</organism>
<evidence type="ECO:0000256" key="2">
    <source>
        <dbReference type="ARBA" id="ARBA00009543"/>
    </source>
</evidence>
<feature type="compositionally biased region" description="Acidic residues" evidence="10">
    <location>
        <begin position="349"/>
        <end position="367"/>
    </location>
</feature>
<evidence type="ECO:0000259" key="12">
    <source>
        <dbReference type="Pfam" id="PF17683"/>
    </source>
</evidence>
<dbReference type="SUPFAM" id="SSF46785">
    <property type="entry name" value="Winged helix' DNA-binding domain"/>
    <property type="match status" value="1"/>
</dbReference>